<dbReference type="KEGG" id="llu:AKJ09_05087"/>
<dbReference type="SUPFAM" id="SSF52091">
    <property type="entry name" value="SpoIIaa-like"/>
    <property type="match status" value="1"/>
</dbReference>
<dbReference type="PANTHER" id="PTHR33495:SF2">
    <property type="entry name" value="ANTI-SIGMA FACTOR ANTAGONIST TM_1081-RELATED"/>
    <property type="match status" value="1"/>
</dbReference>
<name>A0A0K1PY15_9BACT</name>
<dbReference type="PROSITE" id="PS50801">
    <property type="entry name" value="STAS"/>
    <property type="match status" value="1"/>
</dbReference>
<dbReference type="STRING" id="1391654.AKJ09_05087"/>
<reference evidence="2 3" key="1">
    <citation type="submission" date="2015-08" db="EMBL/GenBank/DDBJ databases">
        <authorList>
            <person name="Babu N.S."/>
            <person name="Beckwith C.J."/>
            <person name="Beseler K.G."/>
            <person name="Brison A."/>
            <person name="Carone J.V."/>
            <person name="Caskin T.P."/>
            <person name="Diamond M."/>
            <person name="Durham M.E."/>
            <person name="Foxe J.M."/>
            <person name="Go M."/>
            <person name="Henderson B.A."/>
            <person name="Jones I.B."/>
            <person name="McGettigan J.A."/>
            <person name="Micheletti S.J."/>
            <person name="Nasrallah M.E."/>
            <person name="Ortiz D."/>
            <person name="Piller C.R."/>
            <person name="Privatt S.R."/>
            <person name="Schneider S.L."/>
            <person name="Sharp S."/>
            <person name="Smith T.C."/>
            <person name="Stanton J.D."/>
            <person name="Ullery H.E."/>
            <person name="Wilson R.J."/>
            <person name="Serrano M.G."/>
            <person name="Buck G."/>
            <person name="Lee V."/>
            <person name="Wang Y."/>
            <person name="Carvalho R."/>
            <person name="Voegtly L."/>
            <person name="Shi R."/>
            <person name="Duckworth R."/>
            <person name="Johnson A."/>
            <person name="Loviza R."/>
            <person name="Walstead R."/>
            <person name="Shah Z."/>
            <person name="Kiflezghi M."/>
            <person name="Wade K."/>
            <person name="Ball S.L."/>
            <person name="Bradley K.W."/>
            <person name="Asai D.J."/>
            <person name="Bowman C.A."/>
            <person name="Russell D.A."/>
            <person name="Pope W.H."/>
            <person name="Jacobs-Sera D."/>
            <person name="Hendrix R.W."/>
            <person name="Hatfull G.F."/>
        </authorList>
    </citation>
    <scope>NUCLEOTIDE SEQUENCE [LARGE SCALE GENOMIC DNA]</scope>
    <source>
        <strain evidence="2 3">DSM 27648</strain>
    </source>
</reference>
<dbReference type="Proteomes" id="UP000064967">
    <property type="component" value="Chromosome"/>
</dbReference>
<dbReference type="InterPro" id="IPR036513">
    <property type="entry name" value="STAS_dom_sf"/>
</dbReference>
<dbReference type="Gene3D" id="3.30.750.24">
    <property type="entry name" value="STAS domain"/>
    <property type="match status" value="1"/>
</dbReference>
<sequence length="104" mass="10910">MQTAPVDRTTVADGEERVRIHGALDARTVGAIGPVLQAVAAGHPHQVTVDFDEVSLLDSCGVAAIVSLWKRIKAQGGSVVIVRAHGQPLMVLKLLKLERVLGAG</sequence>
<keyword evidence="3" id="KW-1185">Reference proteome</keyword>
<evidence type="ECO:0000313" key="3">
    <source>
        <dbReference type="Proteomes" id="UP000064967"/>
    </source>
</evidence>
<dbReference type="InterPro" id="IPR002645">
    <property type="entry name" value="STAS_dom"/>
</dbReference>
<dbReference type="CDD" id="cd07043">
    <property type="entry name" value="STAS_anti-anti-sigma_factors"/>
    <property type="match status" value="1"/>
</dbReference>
<dbReference type="PANTHER" id="PTHR33495">
    <property type="entry name" value="ANTI-SIGMA FACTOR ANTAGONIST TM_1081-RELATED-RELATED"/>
    <property type="match status" value="1"/>
</dbReference>
<evidence type="ECO:0000259" key="1">
    <source>
        <dbReference type="PROSITE" id="PS50801"/>
    </source>
</evidence>
<accession>A0A0K1PY15</accession>
<dbReference type="GO" id="GO:0043856">
    <property type="term" value="F:anti-sigma factor antagonist activity"/>
    <property type="evidence" value="ECO:0007669"/>
    <property type="project" value="TreeGrafter"/>
</dbReference>
<dbReference type="AlphaFoldDB" id="A0A0K1PY15"/>
<gene>
    <name evidence="2" type="ORF">AKJ09_05087</name>
</gene>
<feature type="domain" description="STAS" evidence="1">
    <location>
        <begin position="18"/>
        <end position="104"/>
    </location>
</feature>
<organism evidence="2 3">
    <name type="scientific">Labilithrix luteola</name>
    <dbReference type="NCBI Taxonomy" id="1391654"/>
    <lineage>
        <taxon>Bacteria</taxon>
        <taxon>Pseudomonadati</taxon>
        <taxon>Myxococcota</taxon>
        <taxon>Polyangia</taxon>
        <taxon>Polyangiales</taxon>
        <taxon>Labilitrichaceae</taxon>
        <taxon>Labilithrix</taxon>
    </lineage>
</organism>
<proteinExistence type="predicted"/>
<evidence type="ECO:0000313" key="2">
    <source>
        <dbReference type="EMBL" id="AKU98423.1"/>
    </source>
</evidence>
<protein>
    <recommendedName>
        <fullName evidence="1">STAS domain-containing protein</fullName>
    </recommendedName>
</protein>
<dbReference type="Pfam" id="PF01740">
    <property type="entry name" value="STAS"/>
    <property type="match status" value="1"/>
</dbReference>
<dbReference type="EMBL" id="CP012333">
    <property type="protein sequence ID" value="AKU98423.1"/>
    <property type="molecule type" value="Genomic_DNA"/>
</dbReference>